<feature type="domain" description="Glycosyl transferase family 1" evidence="3">
    <location>
        <begin position="159"/>
        <end position="322"/>
    </location>
</feature>
<comment type="caution">
    <text evidence="4">The sequence shown here is derived from an EMBL/GenBank/DDBJ whole genome shotgun (WGS) entry which is preliminary data.</text>
</comment>
<evidence type="ECO:0000256" key="1">
    <source>
        <dbReference type="ARBA" id="ARBA00022676"/>
    </source>
</evidence>
<dbReference type="Gene3D" id="3.40.50.2000">
    <property type="entry name" value="Glycogen Phosphorylase B"/>
    <property type="match status" value="2"/>
</dbReference>
<dbReference type="Proteomes" id="UP001442494">
    <property type="component" value="Unassembled WGS sequence"/>
</dbReference>
<dbReference type="EMBL" id="JAMPKK010000011">
    <property type="protein sequence ID" value="MEP0864277.1"/>
    <property type="molecule type" value="Genomic_DNA"/>
</dbReference>
<keyword evidence="2" id="KW-0808">Transferase</keyword>
<organism evidence="4 5">
    <name type="scientific">Funiculus sociatus GB2-A5</name>
    <dbReference type="NCBI Taxonomy" id="2933946"/>
    <lineage>
        <taxon>Bacteria</taxon>
        <taxon>Bacillati</taxon>
        <taxon>Cyanobacteriota</taxon>
        <taxon>Cyanophyceae</taxon>
        <taxon>Coleofasciculales</taxon>
        <taxon>Coleofasciculaceae</taxon>
        <taxon>Funiculus</taxon>
    </lineage>
</organism>
<dbReference type="InterPro" id="IPR001296">
    <property type="entry name" value="Glyco_trans_1"/>
</dbReference>
<evidence type="ECO:0000313" key="4">
    <source>
        <dbReference type="EMBL" id="MEP0864277.1"/>
    </source>
</evidence>
<dbReference type="PANTHER" id="PTHR12526:SF510">
    <property type="entry name" value="D-INOSITOL 3-PHOSPHATE GLYCOSYLTRANSFERASE"/>
    <property type="match status" value="1"/>
</dbReference>
<accession>A0ABV0JNL6</accession>
<sequence>MVKILMSSRLFYPSIGGSETDIEVLAHEFTRFGHAIKVVTQTPGSHIDADGLEFPFDVIRQPSPAKLFQLVKWCDVYFHNGIILKDAWPLLICRKPWIIRHQTWIKLPHDIGGNFSGWKANLKEVLVKFSTSISISKSIAEHLQHPSTIIPNPYRDNLFRVIPEIAKTTEFVFLGRLVSDKGVEMLLEALAELKHQGMMPQLSIIGSGVEEPKLRQKTNDLALAEQVFFLGSKIGEELVQILNEHQIMVIPSLWDEPFGVVALEGIACGCAIVGSEGGGLKDAIGSCGVTFPNGDVKALTKALFDLLTNPDKLSTCRRNAESHLLRHKKAEVAKAYLQVIEAAKK</sequence>
<gene>
    <name evidence="4" type="ORF">NDI37_07325</name>
</gene>
<proteinExistence type="predicted"/>
<dbReference type="PANTHER" id="PTHR12526">
    <property type="entry name" value="GLYCOSYLTRANSFERASE"/>
    <property type="match status" value="1"/>
</dbReference>
<dbReference type="SUPFAM" id="SSF53756">
    <property type="entry name" value="UDP-Glycosyltransferase/glycogen phosphorylase"/>
    <property type="match status" value="1"/>
</dbReference>
<protein>
    <submittedName>
        <fullName evidence="4">Glycosyltransferase family 4 protein</fullName>
    </submittedName>
</protein>
<dbReference type="CDD" id="cd03801">
    <property type="entry name" value="GT4_PimA-like"/>
    <property type="match status" value="1"/>
</dbReference>
<keyword evidence="5" id="KW-1185">Reference proteome</keyword>
<dbReference type="Pfam" id="PF00534">
    <property type="entry name" value="Glycos_transf_1"/>
    <property type="match status" value="1"/>
</dbReference>
<reference evidence="4 5" key="1">
    <citation type="submission" date="2022-04" db="EMBL/GenBank/DDBJ databases">
        <title>Positive selection, recombination, and allopatry shape intraspecific diversity of widespread and dominant cyanobacteria.</title>
        <authorList>
            <person name="Wei J."/>
            <person name="Shu W."/>
            <person name="Hu C."/>
        </authorList>
    </citation>
    <scope>NUCLEOTIDE SEQUENCE [LARGE SCALE GENOMIC DNA]</scope>
    <source>
        <strain evidence="4 5">GB2-A5</strain>
    </source>
</reference>
<evidence type="ECO:0000259" key="3">
    <source>
        <dbReference type="Pfam" id="PF00534"/>
    </source>
</evidence>
<evidence type="ECO:0000256" key="2">
    <source>
        <dbReference type="ARBA" id="ARBA00022679"/>
    </source>
</evidence>
<name>A0ABV0JNL6_9CYAN</name>
<evidence type="ECO:0000313" key="5">
    <source>
        <dbReference type="Proteomes" id="UP001442494"/>
    </source>
</evidence>
<keyword evidence="1" id="KW-0328">Glycosyltransferase</keyword>